<name>A0ABP1WNM5_9VIBR</name>
<organism evidence="2 3">
    <name type="scientific">Vibrio crassostreae</name>
    <dbReference type="NCBI Taxonomy" id="246167"/>
    <lineage>
        <taxon>Bacteria</taxon>
        <taxon>Pseudomonadati</taxon>
        <taxon>Pseudomonadota</taxon>
        <taxon>Gammaproteobacteria</taxon>
        <taxon>Vibrionales</taxon>
        <taxon>Vibrionaceae</taxon>
        <taxon>Vibrio</taxon>
    </lineage>
</organism>
<dbReference type="EMBL" id="CCJX01000054">
    <property type="protein sequence ID" value="CDT04976.1"/>
    <property type="molecule type" value="Genomic_DNA"/>
</dbReference>
<sequence length="60" mass="7348">MYLEIGEERKRKIRVNEMRDTKSLRVDASKRDTGYEERKGQMRVNEMRDTKNKKKQSWIT</sequence>
<keyword evidence="3" id="KW-1185">Reference proteome</keyword>
<evidence type="ECO:0000313" key="2">
    <source>
        <dbReference type="EMBL" id="CDT04976.1"/>
    </source>
</evidence>
<protein>
    <submittedName>
        <fullName evidence="2">Uncharacterized protein</fullName>
    </submittedName>
</protein>
<evidence type="ECO:0000256" key="1">
    <source>
        <dbReference type="SAM" id="MobiDB-lite"/>
    </source>
</evidence>
<proteinExistence type="predicted"/>
<dbReference type="Proteomes" id="UP000049077">
    <property type="component" value="Unassembled WGS sequence"/>
</dbReference>
<feature type="compositionally biased region" description="Basic and acidic residues" evidence="1">
    <location>
        <begin position="24"/>
        <end position="50"/>
    </location>
</feature>
<reference evidence="2 3" key="1">
    <citation type="submission" date="2014-06" db="EMBL/GenBank/DDBJ databases">
        <authorList>
            <person name="Le Roux F."/>
        </authorList>
    </citation>
    <scope>NUCLEOTIDE SEQUENCE [LARGE SCALE GENOMIC DNA]</scope>
    <source>
        <strain evidence="2 3">J5-4</strain>
    </source>
</reference>
<comment type="caution">
    <text evidence="2">The sequence shown here is derived from an EMBL/GenBank/DDBJ whole genome shotgun (WGS) entry which is preliminary data.</text>
</comment>
<gene>
    <name evidence="2" type="ORF">VCR4J5_1470012</name>
</gene>
<evidence type="ECO:0000313" key="3">
    <source>
        <dbReference type="Proteomes" id="UP000049077"/>
    </source>
</evidence>
<accession>A0ABP1WNM5</accession>
<feature type="region of interest" description="Disordered" evidence="1">
    <location>
        <begin position="24"/>
        <end position="60"/>
    </location>
</feature>
<feature type="compositionally biased region" description="Basic residues" evidence="1">
    <location>
        <begin position="51"/>
        <end position="60"/>
    </location>
</feature>